<dbReference type="Proteomes" id="UP000784294">
    <property type="component" value="Unassembled WGS sequence"/>
</dbReference>
<protein>
    <submittedName>
        <fullName evidence="2">Uncharacterized protein</fullName>
    </submittedName>
</protein>
<feature type="compositionally biased region" description="Low complexity" evidence="1">
    <location>
        <begin position="105"/>
        <end position="136"/>
    </location>
</feature>
<feature type="region of interest" description="Disordered" evidence="1">
    <location>
        <begin position="103"/>
        <end position="136"/>
    </location>
</feature>
<dbReference type="AlphaFoldDB" id="A0A448X024"/>
<reference evidence="2" key="1">
    <citation type="submission" date="2018-11" db="EMBL/GenBank/DDBJ databases">
        <authorList>
            <consortium name="Pathogen Informatics"/>
        </authorList>
    </citation>
    <scope>NUCLEOTIDE SEQUENCE</scope>
</reference>
<feature type="region of interest" description="Disordered" evidence="1">
    <location>
        <begin position="1"/>
        <end position="23"/>
    </location>
</feature>
<gene>
    <name evidence="2" type="ORF">PXEA_LOCUS18112</name>
</gene>
<keyword evidence="3" id="KW-1185">Reference proteome</keyword>
<evidence type="ECO:0000313" key="3">
    <source>
        <dbReference type="Proteomes" id="UP000784294"/>
    </source>
</evidence>
<comment type="caution">
    <text evidence="2">The sequence shown here is derived from an EMBL/GenBank/DDBJ whole genome shotgun (WGS) entry which is preliminary data.</text>
</comment>
<organism evidence="2 3">
    <name type="scientific">Protopolystoma xenopodis</name>
    <dbReference type="NCBI Taxonomy" id="117903"/>
    <lineage>
        <taxon>Eukaryota</taxon>
        <taxon>Metazoa</taxon>
        <taxon>Spiralia</taxon>
        <taxon>Lophotrochozoa</taxon>
        <taxon>Platyhelminthes</taxon>
        <taxon>Monogenea</taxon>
        <taxon>Polyopisthocotylea</taxon>
        <taxon>Polystomatidea</taxon>
        <taxon>Polystomatidae</taxon>
        <taxon>Protopolystoma</taxon>
    </lineage>
</organism>
<feature type="non-terminal residue" evidence="2">
    <location>
        <position position="204"/>
    </location>
</feature>
<proteinExistence type="predicted"/>
<name>A0A448X024_9PLAT</name>
<dbReference type="EMBL" id="CAAALY010068959">
    <property type="protein sequence ID" value="VEL24672.1"/>
    <property type="molecule type" value="Genomic_DNA"/>
</dbReference>
<evidence type="ECO:0000313" key="2">
    <source>
        <dbReference type="EMBL" id="VEL24672.1"/>
    </source>
</evidence>
<sequence length="204" mass="20969">MLPPTRGQAADQSGPVRSCPAAFQKPSGLLVPMPGRLSRSLKLRLACRGMDVQRRSFETLRSEAKKTASASEGVDACGGADDVSQEGLSMRCRGRQEAATCKKGAPLSSSSSSASSSSSSSSSCSSPSSSASSSSASSASLSASYLSFRSTFAYLPSLPVFSPNRPFGLAVSNARPVGMAVGKTRSFIGFCNHLPVGRPPFSAS</sequence>
<accession>A0A448X024</accession>
<evidence type="ECO:0000256" key="1">
    <source>
        <dbReference type="SAM" id="MobiDB-lite"/>
    </source>
</evidence>